<evidence type="ECO:0000256" key="5">
    <source>
        <dbReference type="RuleBase" id="RU003682"/>
    </source>
</evidence>
<comment type="cofactor">
    <cofactor evidence="1">
        <name>L-ascorbate</name>
        <dbReference type="ChEBI" id="CHEBI:38290"/>
    </cofactor>
</comment>
<dbReference type="InterPro" id="IPR044861">
    <property type="entry name" value="IPNS-like_FE2OG_OXY"/>
</dbReference>
<dbReference type="Pfam" id="PF14226">
    <property type="entry name" value="DIOX_N"/>
    <property type="match status" value="1"/>
</dbReference>
<dbReference type="InterPro" id="IPR027443">
    <property type="entry name" value="IPNS-like_sf"/>
</dbReference>
<dbReference type="Pfam" id="PF03171">
    <property type="entry name" value="2OG-FeII_Oxy"/>
    <property type="match status" value="1"/>
</dbReference>
<keyword evidence="3 5" id="KW-0560">Oxidoreductase</keyword>
<proteinExistence type="inferred from homology"/>
<evidence type="ECO:0000256" key="3">
    <source>
        <dbReference type="ARBA" id="ARBA00023002"/>
    </source>
</evidence>
<evidence type="ECO:0000256" key="2">
    <source>
        <dbReference type="ARBA" id="ARBA00022723"/>
    </source>
</evidence>
<comment type="similarity">
    <text evidence="5">Belongs to the iron/ascorbate-dependent oxidoreductase family.</text>
</comment>
<keyword evidence="8" id="KW-1185">Reference proteome</keyword>
<dbReference type="InterPro" id="IPR050231">
    <property type="entry name" value="Iron_ascorbate_oxido_reductase"/>
</dbReference>
<gene>
    <name evidence="7" type="ORF">EJB05_33248</name>
</gene>
<dbReference type="OrthoDB" id="288590at2759"/>
<dbReference type="PANTHER" id="PTHR47990">
    <property type="entry name" value="2-OXOGLUTARATE (2OG) AND FE(II)-DEPENDENT OXYGENASE SUPERFAMILY PROTEIN-RELATED"/>
    <property type="match status" value="1"/>
</dbReference>
<dbReference type="EMBL" id="RWGY01000029">
    <property type="protein sequence ID" value="TVU17229.1"/>
    <property type="molecule type" value="Genomic_DNA"/>
</dbReference>
<evidence type="ECO:0000313" key="8">
    <source>
        <dbReference type="Proteomes" id="UP000324897"/>
    </source>
</evidence>
<evidence type="ECO:0000256" key="1">
    <source>
        <dbReference type="ARBA" id="ARBA00001961"/>
    </source>
</evidence>
<sequence length="335" mass="37033">MASSTLPVAAPTVEAVGRDAVPVVDMRDPDVAQAVARAAEEWGAFLLVGHGFPAEVMARTEEQLVLLFERPAPERTRGWRRPGEANNVGPYASHFAKLMWSEGYTFPATAVRSEFRRVWPDAGDDYDRFCEVMEEYHREMRALSSKLLDVLLRALGLTDEQIVAGQTERKISETLTAIMRLNLYPKCPDQECAIGLQAHTDSCFFTFVTQNHVPGLQLLRRDPDQWVTVPALPGAIAVLVDDLFHVLSNGRFHNVIHRAVANSEQQRISVINGVGPPGDLKVAPLASAVLPGTKAAFRAVTWPEYMALQKKTFGTADESALDMLQVAGEEEHYLN</sequence>
<dbReference type="InterPro" id="IPR005123">
    <property type="entry name" value="Oxoglu/Fe-dep_dioxygenase_dom"/>
</dbReference>
<evidence type="ECO:0000256" key="4">
    <source>
        <dbReference type="ARBA" id="ARBA00023004"/>
    </source>
</evidence>
<feature type="domain" description="Fe2OG dioxygenase" evidence="6">
    <location>
        <begin position="174"/>
        <end position="276"/>
    </location>
</feature>
<protein>
    <recommendedName>
        <fullName evidence="6">Fe2OG dioxygenase domain-containing protein</fullName>
    </recommendedName>
</protein>
<dbReference type="SUPFAM" id="SSF51197">
    <property type="entry name" value="Clavaminate synthase-like"/>
    <property type="match status" value="1"/>
</dbReference>
<evidence type="ECO:0000313" key="7">
    <source>
        <dbReference type="EMBL" id="TVU17229.1"/>
    </source>
</evidence>
<evidence type="ECO:0000259" key="6">
    <source>
        <dbReference type="PROSITE" id="PS51471"/>
    </source>
</evidence>
<dbReference type="PROSITE" id="PS51471">
    <property type="entry name" value="FE2OG_OXY"/>
    <property type="match status" value="1"/>
</dbReference>
<dbReference type="Gene3D" id="2.60.120.330">
    <property type="entry name" value="B-lactam Antibiotic, Isopenicillin N Synthase, Chain"/>
    <property type="match status" value="1"/>
</dbReference>
<dbReference type="GO" id="GO:0046872">
    <property type="term" value="F:metal ion binding"/>
    <property type="evidence" value="ECO:0007669"/>
    <property type="project" value="UniProtKB-KW"/>
</dbReference>
<organism evidence="7 8">
    <name type="scientific">Eragrostis curvula</name>
    <name type="common">weeping love grass</name>
    <dbReference type="NCBI Taxonomy" id="38414"/>
    <lineage>
        <taxon>Eukaryota</taxon>
        <taxon>Viridiplantae</taxon>
        <taxon>Streptophyta</taxon>
        <taxon>Embryophyta</taxon>
        <taxon>Tracheophyta</taxon>
        <taxon>Spermatophyta</taxon>
        <taxon>Magnoliopsida</taxon>
        <taxon>Liliopsida</taxon>
        <taxon>Poales</taxon>
        <taxon>Poaceae</taxon>
        <taxon>PACMAD clade</taxon>
        <taxon>Chloridoideae</taxon>
        <taxon>Eragrostideae</taxon>
        <taxon>Eragrostidinae</taxon>
        <taxon>Eragrostis</taxon>
    </lineage>
</organism>
<reference evidence="7 8" key="1">
    <citation type="journal article" date="2019" name="Sci. Rep.">
        <title>A high-quality genome of Eragrostis curvula grass provides insights into Poaceae evolution and supports new strategies to enhance forage quality.</title>
        <authorList>
            <person name="Carballo J."/>
            <person name="Santos B.A.C.M."/>
            <person name="Zappacosta D."/>
            <person name="Garbus I."/>
            <person name="Selva J.P."/>
            <person name="Gallo C.A."/>
            <person name="Diaz A."/>
            <person name="Albertini E."/>
            <person name="Caccamo M."/>
            <person name="Echenique V."/>
        </authorList>
    </citation>
    <scope>NUCLEOTIDE SEQUENCE [LARGE SCALE GENOMIC DNA]</scope>
    <source>
        <strain evidence="8">cv. Victoria</strain>
        <tissue evidence="7">Leaf</tissue>
    </source>
</reference>
<dbReference type="Gramene" id="TVU17229">
    <property type="protein sequence ID" value="TVU17229"/>
    <property type="gene ID" value="EJB05_33248"/>
</dbReference>
<dbReference type="AlphaFoldDB" id="A0A5J9U0N5"/>
<name>A0A5J9U0N5_9POAL</name>
<feature type="non-terminal residue" evidence="7">
    <location>
        <position position="1"/>
    </location>
</feature>
<comment type="caution">
    <text evidence="7">The sequence shown here is derived from an EMBL/GenBank/DDBJ whole genome shotgun (WGS) entry which is preliminary data.</text>
</comment>
<keyword evidence="4 5" id="KW-0408">Iron</keyword>
<dbReference type="GO" id="GO:0016491">
    <property type="term" value="F:oxidoreductase activity"/>
    <property type="evidence" value="ECO:0007669"/>
    <property type="project" value="UniProtKB-KW"/>
</dbReference>
<keyword evidence="2 5" id="KW-0479">Metal-binding</keyword>
<accession>A0A5J9U0N5</accession>
<dbReference type="Proteomes" id="UP000324897">
    <property type="component" value="Chromosome 7"/>
</dbReference>
<dbReference type="InterPro" id="IPR026992">
    <property type="entry name" value="DIOX_N"/>
</dbReference>